<reference evidence="1" key="1">
    <citation type="submission" date="2019-08" db="EMBL/GenBank/DDBJ databases">
        <title>The improved chromosome-level genome for the pearl oyster Pinctada fucata martensii using PacBio sequencing and Hi-C.</title>
        <authorList>
            <person name="Zheng Z."/>
        </authorList>
    </citation>
    <scope>NUCLEOTIDE SEQUENCE</scope>
    <source>
        <strain evidence="1">ZZ-2019</strain>
        <tissue evidence="1">Adductor muscle</tissue>
    </source>
</reference>
<keyword evidence="2" id="KW-1185">Reference proteome</keyword>
<accession>A0AA89CE57</accession>
<dbReference type="AlphaFoldDB" id="A0AA89CE57"/>
<protein>
    <recommendedName>
        <fullName evidence="3">Reverse transcriptase domain-containing protein</fullName>
    </recommendedName>
</protein>
<gene>
    <name evidence="1" type="ORF">FSP39_021508</name>
</gene>
<name>A0AA89CE57_PINIB</name>
<dbReference type="PANTHER" id="PTHR21301">
    <property type="entry name" value="REVERSE TRANSCRIPTASE"/>
    <property type="match status" value="1"/>
</dbReference>
<proteinExistence type="predicted"/>
<dbReference type="EMBL" id="VSWD01000001">
    <property type="protein sequence ID" value="KAK3109031.1"/>
    <property type="molecule type" value="Genomic_DNA"/>
</dbReference>
<comment type="caution">
    <text evidence="1">The sequence shown here is derived from an EMBL/GenBank/DDBJ whole genome shotgun (WGS) entry which is preliminary data.</text>
</comment>
<evidence type="ECO:0000313" key="2">
    <source>
        <dbReference type="Proteomes" id="UP001186944"/>
    </source>
</evidence>
<dbReference type="PANTHER" id="PTHR21301:SF10">
    <property type="entry name" value="REVERSE TRANSCRIPTASE DOMAIN-CONTAINING PROTEIN"/>
    <property type="match status" value="1"/>
</dbReference>
<evidence type="ECO:0000313" key="1">
    <source>
        <dbReference type="EMBL" id="KAK3109031.1"/>
    </source>
</evidence>
<dbReference type="Proteomes" id="UP001186944">
    <property type="component" value="Unassembled WGS sequence"/>
</dbReference>
<organism evidence="1 2">
    <name type="scientific">Pinctada imbricata</name>
    <name type="common">Atlantic pearl-oyster</name>
    <name type="synonym">Pinctada martensii</name>
    <dbReference type="NCBI Taxonomy" id="66713"/>
    <lineage>
        <taxon>Eukaryota</taxon>
        <taxon>Metazoa</taxon>
        <taxon>Spiralia</taxon>
        <taxon>Lophotrochozoa</taxon>
        <taxon>Mollusca</taxon>
        <taxon>Bivalvia</taxon>
        <taxon>Autobranchia</taxon>
        <taxon>Pteriomorphia</taxon>
        <taxon>Pterioida</taxon>
        <taxon>Pterioidea</taxon>
        <taxon>Pteriidae</taxon>
        <taxon>Pinctada</taxon>
    </lineage>
</organism>
<evidence type="ECO:0008006" key="3">
    <source>
        <dbReference type="Google" id="ProtNLM"/>
    </source>
</evidence>
<sequence length="871" mass="99300">MYYSGWSVFPTAFNVPSHEAISSAAAGGATQTVLVPSESENRKSSLSKQEILEKANQLRNDITDRCLEKDKVMYICMMQAFIKGNDIKSAIDTTIFLLDEFENESRTNSLGSLFHLLHALHDDKQRGFHHAVWAWRIITPRVQCFKPGLAEFDKLLQITFDCGIGSEEEFQKMLQETAYPCSFDGCWNGSKGHDVKKCASFAFIKERGEKDLTKVEPTKFPLGTENYHRNKESQLKNIRSEFNEVVELVEKETFQEKGERKSTELPLDLLLHALPSNVEREHKISDILNPFETLPSIIRMPRIVTWEDRMNLLGGPKEFLIRMEKAGIVPNDICMVNLLKFIPMTHVVESSLLILSEDTDPKSRFTFYGAIVDRILKRKDNAAAKCIDLSNPSLHPLPCECSSSDFNYSPCGHVITGDLSIVKNDKLRELLKKGSQIQRNLDKELGLNSTPGNPTYTPTNLSASEIIDNHKSALVSFGFDTNRLDLVLPYLYCIPKMHKNPYKQRFIAGFSKCYMESVSILLTKVLSEIKSGLQKYCSTVCSRSGINQMWILKNSKELLEHLKSTHFSRVHSIKAFDFSTLYTTIQHSKLRERLAKIISNAFTSKNGNRKYKFIVVNYDKTYFVKEKSDSENKYTETDIIQMLNFLIGNIFVVFGGKVFQQIVGIPMGTNCALLLADIFLYSYEAEFIQSLVSDGKRYLASDFNFTYRYKGDVLSINNPKFTDYLSSIYPSELEVKETSGTNNSASYLDIMLSYDSDGHMNTSLYDKRDDFNFSITNFPFLSSNIPSSPAYGVFISQLIRYVRASTKYTDLVLRARRLSDKLLSQGYVFDRLTSLLRKFYDRYGELVIHCDVPLSNIWIAIAHIIPLYSEA</sequence>